<dbReference type="InterPro" id="IPR036822">
    <property type="entry name" value="CutC-like_dom_sf"/>
</dbReference>
<reference evidence="3 4" key="1">
    <citation type="submission" date="2020-03" db="EMBL/GenBank/DDBJ databases">
        <title>Genome mining reveals the biosynthetic pathways of PHA and ectoines of the halophilic strain Salinivibrio costicola M318 isolated from fermented shrimp paste.</title>
        <authorList>
            <person name="Doan T.V."/>
            <person name="Tran L.T."/>
            <person name="Trieu T.A."/>
            <person name="Nguyen Q.V."/>
            <person name="Quach T.N."/>
            <person name="Phi T.Q."/>
            <person name="Kumar S."/>
        </authorList>
    </citation>
    <scope>NUCLEOTIDE SEQUENCE [LARGE SCALE GENOMIC DNA]</scope>
    <source>
        <strain evidence="3 4">M318</strain>
    </source>
</reference>
<evidence type="ECO:0000256" key="2">
    <source>
        <dbReference type="HAMAP-Rule" id="MF_00795"/>
    </source>
</evidence>
<dbReference type="Gene3D" id="3.20.20.380">
    <property type="entry name" value="Copper homeostasis (CutC) domain"/>
    <property type="match status" value="1"/>
</dbReference>
<accession>A0ABX6K9B1</accession>
<evidence type="ECO:0000313" key="4">
    <source>
        <dbReference type="Proteomes" id="UP000501408"/>
    </source>
</evidence>
<dbReference type="PANTHER" id="PTHR12598">
    <property type="entry name" value="COPPER HOMEOSTASIS PROTEIN CUTC"/>
    <property type="match status" value="1"/>
</dbReference>
<dbReference type="InterPro" id="IPR005627">
    <property type="entry name" value="CutC-like"/>
</dbReference>
<protein>
    <recommendedName>
        <fullName evidence="2">PF03932 family protein CutC</fullName>
    </recommendedName>
</protein>
<comment type="subcellular location">
    <subcellularLocation>
        <location evidence="2">Cytoplasm</location>
    </subcellularLocation>
</comment>
<comment type="similarity">
    <text evidence="1 2">Belongs to the CutC family.</text>
</comment>
<evidence type="ECO:0000313" key="3">
    <source>
        <dbReference type="EMBL" id="QIR06800.1"/>
    </source>
</evidence>
<sequence length="246" mass="26158">MSVLVEVCIDSIGSLKVAERAGADRIELCSALRLGGLTASYGYMQLAVQQANIPIYAIIRPREGDFLYSSDEAEVMLKDIAMARQAGCAGVVIGALTAQGQLDLPLIDDMLAEAKGMGVTFHRAFDHCADPESALEALLARPAIERVLTSGQASSAEQGKEALKRWVEMTRQAALQIMPGAGVTPDNAAAILSHCGAREIHLSARMDQPSAMQHRAVATMGEGDDACYPMTNPAIIRQIKALSAHL</sequence>
<dbReference type="Proteomes" id="UP000501408">
    <property type="component" value="Chromosome 1"/>
</dbReference>
<dbReference type="HAMAP" id="MF_00795">
    <property type="entry name" value="CutC"/>
    <property type="match status" value="1"/>
</dbReference>
<evidence type="ECO:0000256" key="1">
    <source>
        <dbReference type="ARBA" id="ARBA00007768"/>
    </source>
</evidence>
<dbReference type="EMBL" id="CP050266">
    <property type="protein sequence ID" value="QIR06800.1"/>
    <property type="molecule type" value="Genomic_DNA"/>
</dbReference>
<name>A0ABX6K9B1_SALCS</name>
<dbReference type="RefSeq" id="WP_096629663.1">
    <property type="nucleotide sequence ID" value="NZ_CP050266.1"/>
</dbReference>
<comment type="caution">
    <text evidence="2">Once thought to be involved in copper homeostasis, experiments in E.coli have shown this is not the case.</text>
</comment>
<dbReference type="PANTHER" id="PTHR12598:SF0">
    <property type="entry name" value="COPPER HOMEOSTASIS PROTEIN CUTC HOMOLOG"/>
    <property type="match status" value="1"/>
</dbReference>
<dbReference type="SUPFAM" id="SSF110395">
    <property type="entry name" value="CutC-like"/>
    <property type="match status" value="1"/>
</dbReference>
<keyword evidence="4" id="KW-1185">Reference proteome</keyword>
<organism evidence="3 4">
    <name type="scientific">Salinivibrio costicola</name>
    <name type="common">Vibrio costicola</name>
    <dbReference type="NCBI Taxonomy" id="51367"/>
    <lineage>
        <taxon>Bacteria</taxon>
        <taxon>Pseudomonadati</taxon>
        <taxon>Pseudomonadota</taxon>
        <taxon>Gammaproteobacteria</taxon>
        <taxon>Vibrionales</taxon>
        <taxon>Vibrionaceae</taxon>
        <taxon>Salinivibrio</taxon>
    </lineage>
</organism>
<dbReference type="Pfam" id="PF03932">
    <property type="entry name" value="CutC"/>
    <property type="match status" value="1"/>
</dbReference>
<proteinExistence type="inferred from homology"/>
<keyword evidence="2" id="KW-0963">Cytoplasm</keyword>
<gene>
    <name evidence="2" type="primary">cutC</name>
    <name evidence="3" type="ORF">HBA18_10710</name>
</gene>